<organism evidence="2 3">
    <name type="scientific">Homoserinimonas hongtaonis</name>
    <dbReference type="NCBI Taxonomy" id="2079791"/>
    <lineage>
        <taxon>Bacteria</taxon>
        <taxon>Bacillati</taxon>
        <taxon>Actinomycetota</taxon>
        <taxon>Actinomycetes</taxon>
        <taxon>Micrococcales</taxon>
        <taxon>Microbacteriaceae</taxon>
        <taxon>Homoserinimonas</taxon>
    </lineage>
</organism>
<accession>A0A2U1SYD2</accession>
<name>A0A2U1SYD2_9MICO</name>
<gene>
    <name evidence="2" type="ORF">DF220_01265</name>
</gene>
<evidence type="ECO:0000313" key="3">
    <source>
        <dbReference type="Proteomes" id="UP000244978"/>
    </source>
</evidence>
<comment type="caution">
    <text evidence="2">The sequence shown here is derived from an EMBL/GenBank/DDBJ whole genome shotgun (WGS) entry which is preliminary data.</text>
</comment>
<evidence type="ECO:0000313" key="2">
    <source>
        <dbReference type="EMBL" id="PWB96616.1"/>
    </source>
</evidence>
<proteinExistence type="predicted"/>
<feature type="region of interest" description="Disordered" evidence="1">
    <location>
        <begin position="1"/>
        <end position="69"/>
    </location>
</feature>
<dbReference type="RefSeq" id="WP_108996757.1">
    <property type="nucleotide sequence ID" value="NZ_QEEX01000001.1"/>
</dbReference>
<feature type="compositionally biased region" description="Basic and acidic residues" evidence="1">
    <location>
        <begin position="1"/>
        <end position="17"/>
    </location>
</feature>
<protein>
    <recommendedName>
        <fullName evidence="4">DUF5709 domain-containing protein</fullName>
    </recommendedName>
</protein>
<dbReference type="Proteomes" id="UP000244978">
    <property type="component" value="Unassembled WGS sequence"/>
</dbReference>
<evidence type="ECO:0008006" key="4">
    <source>
        <dbReference type="Google" id="ProtNLM"/>
    </source>
</evidence>
<keyword evidence="3" id="KW-1185">Reference proteome</keyword>
<reference evidence="3" key="1">
    <citation type="submission" date="2018-04" db="EMBL/GenBank/DDBJ databases">
        <authorList>
            <person name="Liu S."/>
            <person name="Wang Z."/>
            <person name="Li J."/>
        </authorList>
    </citation>
    <scope>NUCLEOTIDE SEQUENCE [LARGE SCALE GENOMIC DNA]</scope>
    <source>
        <strain evidence="3">S1194</strain>
    </source>
</reference>
<sequence>MNNRDDVNSGGKARSDAAADSPDDALPFEQGLDDPAGAGTVETPNVDGGRANGAAGERPSDDDGYPADPLVAAEEKMQTVTNDAVAGEPVEGTVEDEVGPGIIQPIEGHLDEDEYGVDFAAVDGEPDTVAESAEADADDT</sequence>
<dbReference type="AlphaFoldDB" id="A0A2U1SYD2"/>
<dbReference type="EMBL" id="QEEX01000001">
    <property type="protein sequence ID" value="PWB96616.1"/>
    <property type="molecule type" value="Genomic_DNA"/>
</dbReference>
<evidence type="ECO:0000256" key="1">
    <source>
        <dbReference type="SAM" id="MobiDB-lite"/>
    </source>
</evidence>